<name>A0AAN7YRN1_9MYCE</name>
<proteinExistence type="predicted"/>
<reference evidence="2 3" key="1">
    <citation type="submission" date="2023-11" db="EMBL/GenBank/DDBJ databases">
        <title>Dfirmibasis_genome.</title>
        <authorList>
            <person name="Edelbroek B."/>
            <person name="Kjellin J."/>
            <person name="Jerlstrom-Hultqvist J."/>
            <person name="Soderbom F."/>
        </authorList>
    </citation>
    <scope>NUCLEOTIDE SEQUENCE [LARGE SCALE GENOMIC DNA]</scope>
    <source>
        <strain evidence="2 3">TNS-C-14</strain>
    </source>
</reference>
<dbReference type="EMBL" id="JAVFKY010000001">
    <property type="protein sequence ID" value="KAK5581824.1"/>
    <property type="molecule type" value="Genomic_DNA"/>
</dbReference>
<evidence type="ECO:0000256" key="1">
    <source>
        <dbReference type="SAM" id="Phobius"/>
    </source>
</evidence>
<accession>A0AAN7YRN1</accession>
<keyword evidence="1" id="KW-1133">Transmembrane helix</keyword>
<dbReference type="Proteomes" id="UP001344447">
    <property type="component" value="Unassembled WGS sequence"/>
</dbReference>
<dbReference type="AlphaFoldDB" id="A0AAN7YRN1"/>
<sequence>MKKKKKKKEYIRVVYISFIFFFSFTHGGKIIKVGVGLSVLVWVCKRVVAV</sequence>
<keyword evidence="1" id="KW-0472">Membrane</keyword>
<gene>
    <name evidence="2" type="ORF">RB653_003402</name>
</gene>
<comment type="caution">
    <text evidence="2">The sequence shown here is derived from an EMBL/GenBank/DDBJ whole genome shotgun (WGS) entry which is preliminary data.</text>
</comment>
<evidence type="ECO:0000313" key="2">
    <source>
        <dbReference type="EMBL" id="KAK5581824.1"/>
    </source>
</evidence>
<keyword evidence="1" id="KW-0812">Transmembrane</keyword>
<organism evidence="2 3">
    <name type="scientific">Dictyostelium firmibasis</name>
    <dbReference type="NCBI Taxonomy" id="79012"/>
    <lineage>
        <taxon>Eukaryota</taxon>
        <taxon>Amoebozoa</taxon>
        <taxon>Evosea</taxon>
        <taxon>Eumycetozoa</taxon>
        <taxon>Dictyostelia</taxon>
        <taxon>Dictyosteliales</taxon>
        <taxon>Dictyosteliaceae</taxon>
        <taxon>Dictyostelium</taxon>
    </lineage>
</organism>
<keyword evidence="3" id="KW-1185">Reference proteome</keyword>
<evidence type="ECO:0000313" key="3">
    <source>
        <dbReference type="Proteomes" id="UP001344447"/>
    </source>
</evidence>
<feature type="transmembrane region" description="Helical" evidence="1">
    <location>
        <begin position="12"/>
        <end position="31"/>
    </location>
</feature>
<protein>
    <submittedName>
        <fullName evidence="2">Uncharacterized protein</fullName>
    </submittedName>
</protein>